<name>A0A951Q6Q2_9CYAN</name>
<dbReference type="EMBL" id="JAHHHD010000001">
    <property type="protein sequence ID" value="MBW4657343.1"/>
    <property type="molecule type" value="Genomic_DNA"/>
</dbReference>
<accession>A0A951Q6Q2</accession>
<dbReference type="Proteomes" id="UP000757435">
    <property type="component" value="Unassembled WGS sequence"/>
</dbReference>
<reference evidence="2" key="2">
    <citation type="journal article" date="2022" name="Microbiol. Resour. Announc.">
        <title>Metagenome Sequencing to Explore Phylogenomics of Terrestrial Cyanobacteria.</title>
        <authorList>
            <person name="Ward R.D."/>
            <person name="Stajich J.E."/>
            <person name="Johansen J.R."/>
            <person name="Huntemann M."/>
            <person name="Clum A."/>
            <person name="Foster B."/>
            <person name="Foster B."/>
            <person name="Roux S."/>
            <person name="Palaniappan K."/>
            <person name="Varghese N."/>
            <person name="Mukherjee S."/>
            <person name="Reddy T.B.K."/>
            <person name="Daum C."/>
            <person name="Copeland A."/>
            <person name="Chen I.A."/>
            <person name="Ivanova N.N."/>
            <person name="Kyrpides N.C."/>
            <person name="Shapiro N."/>
            <person name="Eloe-Fadrosh E.A."/>
            <person name="Pietrasiak N."/>
        </authorList>
    </citation>
    <scope>NUCLEOTIDE SEQUENCE</scope>
    <source>
        <strain evidence="2">UHER 2000/2452</strain>
    </source>
</reference>
<proteinExistence type="predicted"/>
<feature type="compositionally biased region" description="Pro residues" evidence="1">
    <location>
        <begin position="539"/>
        <end position="556"/>
    </location>
</feature>
<comment type="caution">
    <text evidence="2">The sequence shown here is derived from an EMBL/GenBank/DDBJ whole genome shotgun (WGS) entry which is preliminary data.</text>
</comment>
<reference evidence="2" key="1">
    <citation type="submission" date="2021-05" db="EMBL/GenBank/DDBJ databases">
        <authorList>
            <person name="Pietrasiak N."/>
            <person name="Ward R."/>
            <person name="Stajich J.E."/>
            <person name="Kurbessoian T."/>
        </authorList>
    </citation>
    <scope>NUCLEOTIDE SEQUENCE</scope>
    <source>
        <strain evidence="2">UHER 2000/2452</strain>
    </source>
</reference>
<gene>
    <name evidence="2" type="ORF">KME15_01610</name>
</gene>
<protein>
    <submittedName>
        <fullName evidence="2">Uncharacterized protein</fullName>
    </submittedName>
</protein>
<evidence type="ECO:0000256" key="1">
    <source>
        <dbReference type="SAM" id="MobiDB-lite"/>
    </source>
</evidence>
<evidence type="ECO:0000313" key="2">
    <source>
        <dbReference type="EMBL" id="MBW4657343.1"/>
    </source>
</evidence>
<sequence length="1002" mass="108115">MNTAKFQGELEALGERLQQTLLRLSPLLQLQIRCGIRQETLLILVEHLLHIEPDPEQTLGEIKRSLTEIAPDLFRSGLVHHATGQGNSLPVRVYLRIVGYQEPYQSQAFTLESLAPATKPAVKPAAPARLAALPPPVPVILPPSPPLPSTRADEGRVDEVVLPSIADRIVQQPETQPPAQLNEEPEASAISEAAQLPETAQADEEILDLSLAEPLETEVAEEIAVAREIEIAKEIAIAEEIEIAKEIAATEEIAIAEEIEIIEERIAEAEAHLVADLPIVMPTATPIVSEPMATAIDIDEISHPEISSSELTISELAEAESTQAGSTQAEEVEPLPLPEQPETEAIVEAEALIESEESVEAEEPIAEESIAKEPVESEEPPADWATTEYQPHFEPIAVVAEVTEVAEAEIHEPIALQKASIEPEIAELEIAEPEAITPEAITPEIAEAAIAEPETITPEIAESEVITPEAITPAIAEPETITPEIAEAAIVELETITPAIVEPEATEPEIAEPQATLSEPAIAAESSTPVPLTDGLPTAPLPIPPAASQPINPPDQHPNKPFGTRFSLSTLMLGGSVGLFLLVSGAYFLTRPCVVGAVCEPLQKAQQLDQNATQTIATTDSALAVVEAHDQLIEASYLLGSIPSWSGHHQTAQTLQATYESKSKTVGQVVKALKQANAAALKSQNPPHPLPKWRQIQWDWREAIATLEKVPPDSPVLMLSQKKLAEYKVNLANTDRRVLAEQNAQDKVATARKTAAVAENRAAIAITSESWQQVYLTWQAAIDLLQQVPQGTMAHAEAQQFINLYQSAMAKADNQRNQEQVSTGSYQEAVNLAEQARNWEQQSQWTQAVGLWRKAVINVQQIPQGTAYYNQAQPLISEYQAALTQAEANLNRSSAMQSVKPDLDRACLGTVSAASKCTYTLSSDGIRIQITPQYDRAVENAITRAQTQGSASARTAVTAQVNELLQNLAEIGKTAQVPIELYSSDGSIFASFAPDQSGYVAE</sequence>
<feature type="region of interest" description="Disordered" evidence="1">
    <location>
        <begin position="524"/>
        <end position="558"/>
    </location>
</feature>
<evidence type="ECO:0000313" key="3">
    <source>
        <dbReference type="Proteomes" id="UP000757435"/>
    </source>
</evidence>
<organism evidence="2 3">
    <name type="scientific">Drouetiella hepatica Uher 2000/2452</name>
    <dbReference type="NCBI Taxonomy" id="904376"/>
    <lineage>
        <taxon>Bacteria</taxon>
        <taxon>Bacillati</taxon>
        <taxon>Cyanobacteriota</taxon>
        <taxon>Cyanophyceae</taxon>
        <taxon>Oculatellales</taxon>
        <taxon>Oculatellaceae</taxon>
        <taxon>Drouetiella</taxon>
    </lineage>
</organism>
<dbReference type="AlphaFoldDB" id="A0A951Q6Q2"/>